<dbReference type="Proteomes" id="UP000266673">
    <property type="component" value="Unassembled WGS sequence"/>
</dbReference>
<keyword evidence="2" id="KW-1185">Reference proteome</keyword>
<evidence type="ECO:0000313" key="2">
    <source>
        <dbReference type="Proteomes" id="UP000266673"/>
    </source>
</evidence>
<reference evidence="1 2" key="1">
    <citation type="submission" date="2018-06" db="EMBL/GenBank/DDBJ databases">
        <title>Comparative genomics reveals the genomic features of Rhizophagus irregularis, R. cerebriforme, R. diaphanum and Gigaspora rosea, and their symbiotic lifestyle signature.</title>
        <authorList>
            <person name="Morin E."/>
            <person name="San Clemente H."/>
            <person name="Chen E.C.H."/>
            <person name="De La Providencia I."/>
            <person name="Hainaut M."/>
            <person name="Kuo A."/>
            <person name="Kohler A."/>
            <person name="Murat C."/>
            <person name="Tang N."/>
            <person name="Roy S."/>
            <person name="Loubradou J."/>
            <person name="Henrissat B."/>
            <person name="Grigoriev I.V."/>
            <person name="Corradi N."/>
            <person name="Roux C."/>
            <person name="Martin F.M."/>
        </authorList>
    </citation>
    <scope>NUCLEOTIDE SEQUENCE [LARGE SCALE GENOMIC DNA]</scope>
    <source>
        <strain evidence="1 2">DAOM 194757</strain>
    </source>
</reference>
<comment type="caution">
    <text evidence="1">The sequence shown here is derived from an EMBL/GenBank/DDBJ whole genome shotgun (WGS) entry which is preliminary data.</text>
</comment>
<dbReference type="EMBL" id="QKWP01000146">
    <property type="protein sequence ID" value="RIB26146.1"/>
    <property type="molecule type" value="Genomic_DNA"/>
</dbReference>
<name>A0A397W455_9GLOM</name>
<proteinExistence type="predicted"/>
<evidence type="ECO:0000313" key="1">
    <source>
        <dbReference type="EMBL" id="RIB26146.1"/>
    </source>
</evidence>
<protein>
    <submittedName>
        <fullName evidence="1">Uncharacterized protein</fullName>
    </submittedName>
</protein>
<dbReference type="AlphaFoldDB" id="A0A397W455"/>
<gene>
    <name evidence="1" type="ORF">C2G38_2065623</name>
</gene>
<organism evidence="1 2">
    <name type="scientific">Gigaspora rosea</name>
    <dbReference type="NCBI Taxonomy" id="44941"/>
    <lineage>
        <taxon>Eukaryota</taxon>
        <taxon>Fungi</taxon>
        <taxon>Fungi incertae sedis</taxon>
        <taxon>Mucoromycota</taxon>
        <taxon>Glomeromycotina</taxon>
        <taxon>Glomeromycetes</taxon>
        <taxon>Diversisporales</taxon>
        <taxon>Gigasporaceae</taxon>
        <taxon>Gigaspora</taxon>
    </lineage>
</organism>
<accession>A0A397W455</accession>
<sequence>MLFSFNSCFSLLIIISFDKFRSKVSIGYPTTIHPMQIGIYFSRIFFFTWNMINNN</sequence>